<dbReference type="Pfam" id="PF03372">
    <property type="entry name" value="Exo_endo_phos"/>
    <property type="match status" value="1"/>
</dbReference>
<dbReference type="Ensembl" id="ENSCAFT00030028355.1">
    <property type="protein sequence ID" value="ENSCAFP00030024737.1"/>
    <property type="gene ID" value="ENSCAFG00030015395.1"/>
</dbReference>
<evidence type="ECO:0000313" key="5">
    <source>
        <dbReference type="Proteomes" id="UP000694429"/>
    </source>
</evidence>
<organism evidence="4 5">
    <name type="scientific">Canis lupus familiaris</name>
    <name type="common">Dog</name>
    <name type="synonym">Canis familiaris</name>
    <dbReference type="NCBI Taxonomy" id="9615"/>
    <lineage>
        <taxon>Eukaryota</taxon>
        <taxon>Metazoa</taxon>
        <taxon>Chordata</taxon>
        <taxon>Craniata</taxon>
        <taxon>Vertebrata</taxon>
        <taxon>Euteleostomi</taxon>
        <taxon>Mammalia</taxon>
        <taxon>Eutheria</taxon>
        <taxon>Laurasiatheria</taxon>
        <taxon>Carnivora</taxon>
        <taxon>Caniformia</taxon>
        <taxon>Canidae</taxon>
        <taxon>Canis</taxon>
    </lineage>
</organism>
<dbReference type="PROSITE" id="PS50878">
    <property type="entry name" value="RT_POL"/>
    <property type="match status" value="1"/>
</dbReference>
<dbReference type="PANTHER" id="PTHR19446">
    <property type="entry name" value="REVERSE TRANSCRIPTASES"/>
    <property type="match status" value="1"/>
</dbReference>
<evidence type="ECO:0000313" key="4">
    <source>
        <dbReference type="Ensembl" id="ENSCAFP00030024737.1"/>
    </source>
</evidence>
<dbReference type="GO" id="GO:0003964">
    <property type="term" value="F:RNA-directed DNA polymerase activity"/>
    <property type="evidence" value="ECO:0007669"/>
    <property type="project" value="UniProtKB-EC"/>
</dbReference>
<dbReference type="Pfam" id="PF00078">
    <property type="entry name" value="RVT_1"/>
    <property type="match status" value="1"/>
</dbReference>
<feature type="region of interest" description="Disordered" evidence="2">
    <location>
        <begin position="716"/>
        <end position="744"/>
    </location>
</feature>
<dbReference type="InterPro" id="IPR043502">
    <property type="entry name" value="DNA/RNA_pol_sf"/>
</dbReference>
<reference evidence="4" key="1">
    <citation type="submission" date="2019-03" db="EMBL/GenBank/DDBJ databases">
        <authorList>
            <person name="Warren W.C."/>
            <person name="Johnson G.S."/>
        </authorList>
    </citation>
    <scope>NUCLEOTIDE SEQUENCE [LARGE SCALE GENOMIC DNA]</scope>
    <source>
        <strain evidence="4">Basenji</strain>
    </source>
</reference>
<evidence type="ECO:0000259" key="3">
    <source>
        <dbReference type="PROSITE" id="PS50878"/>
    </source>
</evidence>
<sequence>MVTLNSYLSIVTLNVNGLNDPIKRRRVSDWIKKQDPSICCLQETHFRQKDTYSLKIKGWRTIYHLNGPQKKAGVAIPISDKLKFTPKTVVRDEEGHYIILKGSIQQEDLTFLNIYAPNVGAAKYINQLITKVKKYLDNNTLILGDFNLVLSILDRSSKHNISKETRALNDTLDQMDFTDIYRTLHPNSTEYTFFSSAHGTFSKIDHILGHKSGLNRYQKIGIVPCIFSDHNALKLELNHNKKFGRTSNTWRLRTILLKDERVNQEIKEELKRFMETNENEDTTVQNLWDAAKAVLRGKYIAIQASIQKLERTQIQKLTLHIKELENKQQIDPMPSRRRELIKIRAELNEIETRRTVEQINRTRSWFFERIDKPLASLIKKKREKTQINKIMNEKGEITTNTKEIQTILKTYYEQLYANKLGNLEEMDAFLESHKLPKLEQEEIENLNRPITREEIEAVIKNLPRHKSPGPDGFPGEFYQTFKEETIPILLKLFGKRERDGVLPNSFYEASITLIPKPDKDPTKKENYRPISLMNMDAKIFNKILANRIQQYIKKIIHYDQVGFIPGTQGWFNTRKTINVIHHINKRKTKNHMILSLDAEKAFDKIQHPFLIKTLQSVGIEGTFLNILKAIYEKPTANIILNGEALGAFPLRSGTRQGCPLSPLLFNIVLEVLASAIRQQKDIKGIQIGKEEVKLSLFADDMILYIENPKEGIPGWRSSLAPAFGPGRDPGDPGSNPTSGSRCMEPASPSACVSASLSLSVTIINK</sequence>
<dbReference type="AlphaFoldDB" id="A0A8C0NCH2"/>
<evidence type="ECO:0000256" key="2">
    <source>
        <dbReference type="SAM" id="MobiDB-lite"/>
    </source>
</evidence>
<dbReference type="CDD" id="cd01650">
    <property type="entry name" value="RT_nLTR_like"/>
    <property type="match status" value="1"/>
</dbReference>
<accession>A0A8C0NCH2</accession>
<dbReference type="CDD" id="cd09076">
    <property type="entry name" value="L1-EN"/>
    <property type="match status" value="1"/>
</dbReference>
<dbReference type="EC" id="2.7.7.49" evidence="1"/>
<proteinExistence type="predicted"/>
<name>A0A8C0NCH2_CANLF</name>
<dbReference type="Gene3D" id="3.60.10.10">
    <property type="entry name" value="Endonuclease/exonuclease/phosphatase"/>
    <property type="match status" value="1"/>
</dbReference>
<protein>
    <recommendedName>
        <fullName evidence="1">RNA-directed DNA polymerase</fullName>
        <ecNumber evidence="1">2.7.7.49</ecNumber>
    </recommendedName>
</protein>
<dbReference type="InterPro" id="IPR005135">
    <property type="entry name" value="Endo/exonuclease/phosphatase"/>
</dbReference>
<reference evidence="4" key="2">
    <citation type="submission" date="2025-08" db="UniProtKB">
        <authorList>
            <consortium name="Ensembl"/>
        </authorList>
    </citation>
    <scope>IDENTIFICATION</scope>
</reference>
<dbReference type="Proteomes" id="UP000694429">
    <property type="component" value="Chromosome 37"/>
</dbReference>
<dbReference type="SUPFAM" id="SSF56219">
    <property type="entry name" value="DNase I-like"/>
    <property type="match status" value="1"/>
</dbReference>
<dbReference type="InterPro" id="IPR036691">
    <property type="entry name" value="Endo/exonu/phosph_ase_sf"/>
</dbReference>
<dbReference type="SUPFAM" id="SSF56672">
    <property type="entry name" value="DNA/RNA polymerases"/>
    <property type="match status" value="1"/>
</dbReference>
<evidence type="ECO:0000256" key="1">
    <source>
        <dbReference type="ARBA" id="ARBA00012493"/>
    </source>
</evidence>
<dbReference type="InterPro" id="IPR000477">
    <property type="entry name" value="RT_dom"/>
</dbReference>
<feature type="domain" description="Reverse transcriptase" evidence="3">
    <location>
        <begin position="495"/>
        <end position="756"/>
    </location>
</feature>